<keyword evidence="3" id="KW-1185">Reference proteome</keyword>
<sequence>MATSHPRRVCQPAGQGVRVQAVKGGSQGGGTTTSPGAEDAHPWGEVCSDGDVVWVMKGGSQGRGTFRLDRRPGKERRTPEARYSGTGQPSSDVKGGPLG</sequence>
<reference evidence="2" key="1">
    <citation type="journal article" date="2022" name="bioRxiv">
        <title>Sequencing and chromosome-scale assembly of the giantPleurodeles waltlgenome.</title>
        <authorList>
            <person name="Brown T."/>
            <person name="Elewa A."/>
            <person name="Iarovenko S."/>
            <person name="Subramanian E."/>
            <person name="Araus A.J."/>
            <person name="Petzold A."/>
            <person name="Susuki M."/>
            <person name="Suzuki K.-i.T."/>
            <person name="Hayashi T."/>
            <person name="Toyoda A."/>
            <person name="Oliveira C."/>
            <person name="Osipova E."/>
            <person name="Leigh N.D."/>
            <person name="Simon A."/>
            <person name="Yun M.H."/>
        </authorList>
    </citation>
    <scope>NUCLEOTIDE SEQUENCE</scope>
    <source>
        <strain evidence="2">20211129_DDA</strain>
        <tissue evidence="2">Liver</tissue>
    </source>
</reference>
<evidence type="ECO:0000256" key="1">
    <source>
        <dbReference type="SAM" id="MobiDB-lite"/>
    </source>
</evidence>
<accession>A0AAV7LT39</accession>
<name>A0AAV7LT39_PLEWA</name>
<feature type="region of interest" description="Disordered" evidence="1">
    <location>
        <begin position="1"/>
        <end position="45"/>
    </location>
</feature>
<protein>
    <submittedName>
        <fullName evidence="2">Uncharacterized protein</fullName>
    </submittedName>
</protein>
<proteinExistence type="predicted"/>
<evidence type="ECO:0000313" key="3">
    <source>
        <dbReference type="Proteomes" id="UP001066276"/>
    </source>
</evidence>
<feature type="region of interest" description="Disordered" evidence="1">
    <location>
        <begin position="58"/>
        <end position="99"/>
    </location>
</feature>
<comment type="caution">
    <text evidence="2">The sequence shown here is derived from an EMBL/GenBank/DDBJ whole genome shotgun (WGS) entry which is preliminary data.</text>
</comment>
<dbReference type="AlphaFoldDB" id="A0AAV7LT39"/>
<gene>
    <name evidence="2" type="ORF">NDU88_005182</name>
</gene>
<dbReference type="Proteomes" id="UP001066276">
    <property type="component" value="Chromosome 11"/>
</dbReference>
<organism evidence="2 3">
    <name type="scientific">Pleurodeles waltl</name>
    <name type="common">Iberian ribbed newt</name>
    <dbReference type="NCBI Taxonomy" id="8319"/>
    <lineage>
        <taxon>Eukaryota</taxon>
        <taxon>Metazoa</taxon>
        <taxon>Chordata</taxon>
        <taxon>Craniata</taxon>
        <taxon>Vertebrata</taxon>
        <taxon>Euteleostomi</taxon>
        <taxon>Amphibia</taxon>
        <taxon>Batrachia</taxon>
        <taxon>Caudata</taxon>
        <taxon>Salamandroidea</taxon>
        <taxon>Salamandridae</taxon>
        <taxon>Pleurodelinae</taxon>
        <taxon>Pleurodeles</taxon>
    </lineage>
</organism>
<evidence type="ECO:0000313" key="2">
    <source>
        <dbReference type="EMBL" id="KAJ1092068.1"/>
    </source>
</evidence>
<feature type="compositionally biased region" description="Basic and acidic residues" evidence="1">
    <location>
        <begin position="66"/>
        <end position="80"/>
    </location>
</feature>
<dbReference type="EMBL" id="JANPWB010000015">
    <property type="protein sequence ID" value="KAJ1092068.1"/>
    <property type="molecule type" value="Genomic_DNA"/>
</dbReference>